<organism evidence="3 5">
    <name type="scientific">Halanaerobium congolense</name>
    <dbReference type="NCBI Taxonomy" id="54121"/>
    <lineage>
        <taxon>Bacteria</taxon>
        <taxon>Bacillati</taxon>
        <taxon>Bacillota</taxon>
        <taxon>Clostridia</taxon>
        <taxon>Halanaerobiales</taxon>
        <taxon>Halanaerobiaceae</taxon>
        <taxon>Halanaerobium</taxon>
    </lineage>
</organism>
<dbReference type="EMBL" id="QICM01000008">
    <property type="protein sequence ID" value="PXV67258.1"/>
    <property type="molecule type" value="Genomic_DNA"/>
</dbReference>
<dbReference type="Proteomes" id="UP000198945">
    <property type="component" value="Unassembled WGS sequence"/>
</dbReference>
<dbReference type="AlphaFoldDB" id="A0A1G8I9D8"/>
<protein>
    <submittedName>
        <fullName evidence="3">Uncharacterized protein</fullName>
    </submittedName>
</protein>
<gene>
    <name evidence="4" type="ORF">BY453_10277</name>
    <name evidence="2" type="ORF">C8C78_1083</name>
    <name evidence="3" type="ORF">SAMN04515654_10296</name>
</gene>
<accession>A0A1G8I9D8</accession>
<reference evidence="2 6" key="2">
    <citation type="submission" date="2018-04" db="EMBL/GenBank/DDBJ databases">
        <title>Subsurface microbial communities from deep shales in Ohio and West Virginia, USA.</title>
        <authorList>
            <person name="Wrighton K."/>
        </authorList>
    </citation>
    <scope>NUCLEOTIDE SEQUENCE [LARGE SCALE GENOMIC DNA]</scope>
    <source>
        <strain evidence="2 6">MSL28</strain>
    </source>
</reference>
<evidence type="ECO:0000313" key="2">
    <source>
        <dbReference type="EMBL" id="PXV67258.1"/>
    </source>
</evidence>
<keyword evidence="1" id="KW-0812">Transmembrane</keyword>
<name>A0A1G8I9D8_9FIRM</name>
<dbReference type="RefSeq" id="WP_089716245.1">
    <property type="nucleotide sequence ID" value="NZ_FNEH01000002.1"/>
</dbReference>
<evidence type="ECO:0000313" key="6">
    <source>
        <dbReference type="Proteomes" id="UP000247389"/>
    </source>
</evidence>
<dbReference type="EMBL" id="FNEH01000002">
    <property type="protein sequence ID" value="SDI15578.1"/>
    <property type="molecule type" value="Genomic_DNA"/>
</dbReference>
<reference evidence="3 5" key="1">
    <citation type="submission" date="2016-10" db="EMBL/GenBank/DDBJ databases">
        <authorList>
            <person name="de Groot N.N."/>
        </authorList>
    </citation>
    <scope>NUCLEOTIDE SEQUENCE [LARGE SCALE GENOMIC DNA]</scope>
    <source>
        <strain evidence="3 5">WG7</strain>
    </source>
</reference>
<dbReference type="EMBL" id="SOAA01000002">
    <property type="protein sequence ID" value="TDS34643.1"/>
    <property type="molecule type" value="Genomic_DNA"/>
</dbReference>
<dbReference type="Proteomes" id="UP000247389">
    <property type="component" value="Unassembled WGS sequence"/>
</dbReference>
<dbReference type="InterPro" id="IPR046674">
    <property type="entry name" value="DUF6544"/>
</dbReference>
<evidence type="ECO:0000313" key="7">
    <source>
        <dbReference type="Proteomes" id="UP000295758"/>
    </source>
</evidence>
<feature type="transmembrane region" description="Helical" evidence="1">
    <location>
        <begin position="5"/>
        <end position="26"/>
    </location>
</feature>
<evidence type="ECO:0000313" key="4">
    <source>
        <dbReference type="EMBL" id="TDS34643.1"/>
    </source>
</evidence>
<evidence type="ECO:0000313" key="5">
    <source>
        <dbReference type="Proteomes" id="UP000198945"/>
    </source>
</evidence>
<dbReference type="Proteomes" id="UP000295758">
    <property type="component" value="Unassembled WGS sequence"/>
</dbReference>
<keyword evidence="1" id="KW-1133">Transmembrane helix</keyword>
<proteinExistence type="predicted"/>
<dbReference type="Pfam" id="PF20181">
    <property type="entry name" value="DUF6544"/>
    <property type="match status" value="1"/>
</dbReference>
<evidence type="ECO:0000313" key="3">
    <source>
        <dbReference type="EMBL" id="SDI15578.1"/>
    </source>
</evidence>
<sequence>MLKKIIYLLIFAVISFSIYAVFVNVYSDYQYEQDVNSLRSEYSLNDNFSITNPNSISIPAPLRRYVQYSIPANRDLSTYVRVRYSGKYRQDKYGEMHDFTVKTVYNLKTGELVSDWKIQENRLIFNKLREVLVDDKAIYQYKKLGVKAEKVVEREDARLFLQSRMMIDAVYFPYYYLGSSNLRLNPAGGNKTLVEFMSSSGKVDFTFEFKEDDSLESISSSQFVFGGDRVALSASYDNYINFNGFMVPNSIVVKLENNFDEYTLYEAQLDNINYQ</sequence>
<evidence type="ECO:0000256" key="1">
    <source>
        <dbReference type="SAM" id="Phobius"/>
    </source>
</evidence>
<reference evidence="4 7" key="3">
    <citation type="submission" date="2019-03" db="EMBL/GenBank/DDBJ databases">
        <title>Deep subsurface shale carbon reservoir microbial communities from Ohio and West Virginia, USA.</title>
        <authorList>
            <person name="Wrighton K."/>
        </authorList>
    </citation>
    <scope>NUCLEOTIDE SEQUENCE [LARGE SCALE GENOMIC DNA]</scope>
    <source>
        <strain evidence="4 7">UTICA-S4D12</strain>
    </source>
</reference>
<keyword evidence="1" id="KW-0472">Membrane</keyword>